<sequence>MSLAGRDERWLAPSRRAERGLSLGRRAERGLSLSVWTAVALPAFIVAAGLGVDFSGHAAAEQSARSIAGQAARAGSSEVELTSNGVRLNASSAKRTAQRFVEAAGYSAAVSLPGGTSVEVRASGAYKTRFLGLIGIHSLAFDATSTARAVTVLDGVGR</sequence>
<evidence type="ECO:0000256" key="1">
    <source>
        <dbReference type="SAM" id="Phobius"/>
    </source>
</evidence>
<reference evidence="3" key="1">
    <citation type="journal article" date="2021" name="PeerJ">
        <title>Extensive microbial diversity within the chicken gut microbiome revealed by metagenomics and culture.</title>
        <authorList>
            <person name="Gilroy R."/>
            <person name="Ravi A."/>
            <person name="Getino M."/>
            <person name="Pursley I."/>
            <person name="Horton D.L."/>
            <person name="Alikhan N.F."/>
            <person name="Baker D."/>
            <person name="Gharbi K."/>
            <person name="Hall N."/>
            <person name="Watson M."/>
            <person name="Adriaenssens E.M."/>
            <person name="Foster-Nyarko E."/>
            <person name="Jarju S."/>
            <person name="Secka A."/>
            <person name="Antonio M."/>
            <person name="Oren A."/>
            <person name="Chaudhuri R.R."/>
            <person name="La Ragione R."/>
            <person name="Hildebrand F."/>
            <person name="Pallen M.J."/>
        </authorList>
    </citation>
    <scope>NUCLEOTIDE SEQUENCE</scope>
    <source>
        <strain evidence="3">ChiGjej3B3-7470</strain>
    </source>
</reference>
<name>A0A921EMP2_9ACTN</name>
<feature type="domain" description="Putative Flp pilus-assembly TadG-like N-terminal" evidence="2">
    <location>
        <begin position="34"/>
        <end position="75"/>
    </location>
</feature>
<evidence type="ECO:0000259" key="2">
    <source>
        <dbReference type="Pfam" id="PF13400"/>
    </source>
</evidence>
<dbReference type="EMBL" id="DYZF01000051">
    <property type="protein sequence ID" value="HJE50787.1"/>
    <property type="molecule type" value="Genomic_DNA"/>
</dbReference>
<keyword evidence="1" id="KW-0472">Membrane</keyword>
<dbReference type="InterPro" id="IPR028087">
    <property type="entry name" value="Tad_N"/>
</dbReference>
<evidence type="ECO:0000313" key="3">
    <source>
        <dbReference type="EMBL" id="HJE50787.1"/>
    </source>
</evidence>
<dbReference type="Pfam" id="PF13400">
    <property type="entry name" value="Tad"/>
    <property type="match status" value="1"/>
</dbReference>
<proteinExistence type="predicted"/>
<gene>
    <name evidence="3" type="ORF">K8V15_02200</name>
</gene>
<dbReference type="AlphaFoldDB" id="A0A921EMP2"/>
<feature type="transmembrane region" description="Helical" evidence="1">
    <location>
        <begin position="31"/>
        <end position="52"/>
    </location>
</feature>
<keyword evidence="1" id="KW-0812">Transmembrane</keyword>
<comment type="caution">
    <text evidence="3">The sequence shown here is derived from an EMBL/GenBank/DDBJ whole genome shotgun (WGS) entry which is preliminary data.</text>
</comment>
<keyword evidence="1" id="KW-1133">Transmembrane helix</keyword>
<organism evidence="3 4">
    <name type="scientific">Tessaracoccus flavescens</name>
    <dbReference type="NCBI Taxonomy" id="399497"/>
    <lineage>
        <taxon>Bacteria</taxon>
        <taxon>Bacillati</taxon>
        <taxon>Actinomycetota</taxon>
        <taxon>Actinomycetes</taxon>
        <taxon>Propionibacteriales</taxon>
        <taxon>Propionibacteriaceae</taxon>
        <taxon>Tessaracoccus</taxon>
    </lineage>
</organism>
<evidence type="ECO:0000313" key="4">
    <source>
        <dbReference type="Proteomes" id="UP000712713"/>
    </source>
</evidence>
<reference evidence="3" key="2">
    <citation type="submission" date="2021-09" db="EMBL/GenBank/DDBJ databases">
        <authorList>
            <person name="Gilroy R."/>
        </authorList>
    </citation>
    <scope>NUCLEOTIDE SEQUENCE</scope>
    <source>
        <strain evidence="3">ChiGjej3B3-7470</strain>
    </source>
</reference>
<accession>A0A921EMP2</accession>
<protein>
    <submittedName>
        <fullName evidence="3">Pilus assembly protein TadG-related protein</fullName>
    </submittedName>
</protein>
<dbReference type="Proteomes" id="UP000712713">
    <property type="component" value="Unassembled WGS sequence"/>
</dbReference>